<comment type="caution">
    <text evidence="1">The sequence shown here is derived from an EMBL/GenBank/DDBJ whole genome shotgun (WGS) entry which is preliminary data.</text>
</comment>
<proteinExistence type="predicted"/>
<dbReference type="AlphaFoldDB" id="A0A016TA91"/>
<protein>
    <submittedName>
        <fullName evidence="1">Uncharacterized protein</fullName>
    </submittedName>
</protein>
<sequence>MSYSHAVVVGVPNSLKFANKKSALDTDALRKQSEGLIETLREAGNLLDLRFLRYFPENSVCLGVVVSEYCPENDSSVSSLLVGDAAVSVHGTTLLCRPKKPGISHSEASSGHRRSVPHAATTLFSFDESYQNAVELSRNVLRLSMGRLWFLKEETYSSREKRSSLVSVSMGQISKELKLSPKYFVIMPLYLFICQTRLKA</sequence>
<name>A0A016TA91_9BILA</name>
<dbReference type="OrthoDB" id="10016839at2759"/>
<organism evidence="1 2">
    <name type="scientific">Ancylostoma ceylanicum</name>
    <dbReference type="NCBI Taxonomy" id="53326"/>
    <lineage>
        <taxon>Eukaryota</taxon>
        <taxon>Metazoa</taxon>
        <taxon>Ecdysozoa</taxon>
        <taxon>Nematoda</taxon>
        <taxon>Chromadorea</taxon>
        <taxon>Rhabditida</taxon>
        <taxon>Rhabditina</taxon>
        <taxon>Rhabditomorpha</taxon>
        <taxon>Strongyloidea</taxon>
        <taxon>Ancylostomatidae</taxon>
        <taxon>Ancylostomatinae</taxon>
        <taxon>Ancylostoma</taxon>
    </lineage>
</organism>
<keyword evidence="2" id="KW-1185">Reference proteome</keyword>
<accession>A0A016TA91</accession>
<dbReference type="Proteomes" id="UP000024635">
    <property type="component" value="Unassembled WGS sequence"/>
</dbReference>
<evidence type="ECO:0000313" key="2">
    <source>
        <dbReference type="Proteomes" id="UP000024635"/>
    </source>
</evidence>
<gene>
    <name evidence="1" type="primary">Acey_s0121.g1022</name>
    <name evidence="1" type="ORF">Y032_0121g1022</name>
</gene>
<dbReference type="EMBL" id="JARK01001457">
    <property type="protein sequence ID" value="EYB99585.1"/>
    <property type="molecule type" value="Genomic_DNA"/>
</dbReference>
<reference evidence="2" key="1">
    <citation type="journal article" date="2015" name="Nat. Genet.">
        <title>The genome and transcriptome of the zoonotic hookworm Ancylostoma ceylanicum identify infection-specific gene families.</title>
        <authorList>
            <person name="Schwarz E.M."/>
            <person name="Hu Y."/>
            <person name="Antoshechkin I."/>
            <person name="Miller M.M."/>
            <person name="Sternberg P.W."/>
            <person name="Aroian R.V."/>
        </authorList>
    </citation>
    <scope>NUCLEOTIDE SEQUENCE</scope>
    <source>
        <strain evidence="2">HY135</strain>
    </source>
</reference>
<evidence type="ECO:0000313" key="1">
    <source>
        <dbReference type="EMBL" id="EYB99585.1"/>
    </source>
</evidence>
<dbReference type="STRING" id="53326.A0A016TA91"/>